<dbReference type="PANTHER" id="PTHR43163">
    <property type="entry name" value="DIPEPTIDE TRANSPORT SYSTEM PERMEASE PROTEIN DPPB-RELATED"/>
    <property type="match status" value="1"/>
</dbReference>
<evidence type="ECO:0000313" key="10">
    <source>
        <dbReference type="Proteomes" id="UP000615687"/>
    </source>
</evidence>
<organism evidence="9 10">
    <name type="scientific">Roseibium polysiphoniae</name>
    <dbReference type="NCBI Taxonomy" id="2571221"/>
    <lineage>
        <taxon>Bacteria</taxon>
        <taxon>Pseudomonadati</taxon>
        <taxon>Pseudomonadota</taxon>
        <taxon>Alphaproteobacteria</taxon>
        <taxon>Hyphomicrobiales</taxon>
        <taxon>Stappiaceae</taxon>
        <taxon>Roseibium</taxon>
    </lineage>
</organism>
<evidence type="ECO:0000256" key="3">
    <source>
        <dbReference type="ARBA" id="ARBA00022475"/>
    </source>
</evidence>
<dbReference type="InterPro" id="IPR045621">
    <property type="entry name" value="BPD_transp_1_N"/>
</dbReference>
<dbReference type="PANTHER" id="PTHR43163:SF6">
    <property type="entry name" value="DIPEPTIDE TRANSPORT SYSTEM PERMEASE PROTEIN DPPB-RELATED"/>
    <property type="match status" value="1"/>
</dbReference>
<dbReference type="RefSeq" id="WP_192110715.1">
    <property type="nucleotide sequence ID" value="NZ_JACYXJ010000007.1"/>
</dbReference>
<evidence type="ECO:0000256" key="5">
    <source>
        <dbReference type="ARBA" id="ARBA00022989"/>
    </source>
</evidence>
<keyword evidence="10" id="KW-1185">Reference proteome</keyword>
<keyword evidence="5 7" id="KW-1133">Transmembrane helix</keyword>
<comment type="subcellular location">
    <subcellularLocation>
        <location evidence="1 7">Cell membrane</location>
        <topology evidence="1 7">Multi-pass membrane protein</topology>
    </subcellularLocation>
</comment>
<dbReference type="PROSITE" id="PS50928">
    <property type="entry name" value="ABC_TM1"/>
    <property type="match status" value="1"/>
</dbReference>
<dbReference type="SUPFAM" id="SSF161098">
    <property type="entry name" value="MetI-like"/>
    <property type="match status" value="1"/>
</dbReference>
<dbReference type="CDD" id="cd06261">
    <property type="entry name" value="TM_PBP2"/>
    <property type="match status" value="1"/>
</dbReference>
<feature type="transmembrane region" description="Helical" evidence="7">
    <location>
        <begin position="134"/>
        <end position="157"/>
    </location>
</feature>
<evidence type="ECO:0000256" key="2">
    <source>
        <dbReference type="ARBA" id="ARBA00022448"/>
    </source>
</evidence>
<feature type="transmembrane region" description="Helical" evidence="7">
    <location>
        <begin position="169"/>
        <end position="189"/>
    </location>
</feature>
<evidence type="ECO:0000256" key="4">
    <source>
        <dbReference type="ARBA" id="ARBA00022692"/>
    </source>
</evidence>
<evidence type="ECO:0000313" key="9">
    <source>
        <dbReference type="EMBL" id="MBD8878270.1"/>
    </source>
</evidence>
<keyword evidence="2 7" id="KW-0813">Transport</keyword>
<keyword evidence="4 7" id="KW-0812">Transmembrane</keyword>
<keyword evidence="3" id="KW-1003">Cell membrane</keyword>
<reference evidence="9 10" key="1">
    <citation type="submission" date="2020-09" db="EMBL/GenBank/DDBJ databases">
        <title>The genome sequence of type strain Labrenzia polysiphoniae KACC 19711.</title>
        <authorList>
            <person name="Liu Y."/>
        </authorList>
    </citation>
    <scope>NUCLEOTIDE SEQUENCE [LARGE SCALE GENOMIC DNA]</scope>
    <source>
        <strain evidence="9 10">KACC 19711</strain>
    </source>
</reference>
<evidence type="ECO:0000256" key="1">
    <source>
        <dbReference type="ARBA" id="ARBA00004651"/>
    </source>
</evidence>
<dbReference type="Pfam" id="PF00528">
    <property type="entry name" value="BPD_transp_1"/>
    <property type="match status" value="1"/>
</dbReference>
<comment type="similarity">
    <text evidence="7">Belongs to the binding-protein-dependent transport system permease family.</text>
</comment>
<name>A0ABR9CGL2_9HYPH</name>
<feature type="transmembrane region" description="Helical" evidence="7">
    <location>
        <begin position="12"/>
        <end position="31"/>
    </location>
</feature>
<dbReference type="Pfam" id="PF19300">
    <property type="entry name" value="BPD_transp_1_N"/>
    <property type="match status" value="1"/>
</dbReference>
<dbReference type="Proteomes" id="UP000615687">
    <property type="component" value="Unassembled WGS sequence"/>
</dbReference>
<dbReference type="EMBL" id="JACYXJ010000007">
    <property type="protein sequence ID" value="MBD8878270.1"/>
    <property type="molecule type" value="Genomic_DNA"/>
</dbReference>
<feature type="domain" description="ABC transmembrane type-1" evidence="8">
    <location>
        <begin position="95"/>
        <end position="296"/>
    </location>
</feature>
<evidence type="ECO:0000256" key="6">
    <source>
        <dbReference type="ARBA" id="ARBA00023136"/>
    </source>
</evidence>
<dbReference type="InterPro" id="IPR000515">
    <property type="entry name" value="MetI-like"/>
</dbReference>
<keyword evidence="6 7" id="KW-0472">Membrane</keyword>
<feature type="transmembrane region" description="Helical" evidence="7">
    <location>
        <begin position="271"/>
        <end position="292"/>
    </location>
</feature>
<evidence type="ECO:0000256" key="7">
    <source>
        <dbReference type="RuleBase" id="RU363032"/>
    </source>
</evidence>
<feature type="transmembrane region" description="Helical" evidence="7">
    <location>
        <begin position="99"/>
        <end position="122"/>
    </location>
</feature>
<evidence type="ECO:0000259" key="8">
    <source>
        <dbReference type="PROSITE" id="PS50928"/>
    </source>
</evidence>
<sequence length="313" mass="34819">MTLTYLGWKLLRAVVTMWLVVTFVFFILRLTGDPVAQLLPDDVDQVTIDYYRKLWGLDQTIFVQYWNYFLALFQGDFGVSFRDNQDALQLVLARLPKTALLGLTALGFALLFGIPFGVLAALKKNTAFDRFVMGLAVFGFSMPNFFLGILLILGFSLQLRMLPSSGSETWLHMIMPVFTLGTSFGAQVARYTRSSMIDVLNRPYMRTADAKGAETSRRLYLHALPNAAIPVVTIVGLKVGELIGSAVITENVFAWPGIGRLLTSAVAMRDLAVVQCILMMIALTMVLSNLAVDLLYGWMDPRVRVGNREGANR</sequence>
<gene>
    <name evidence="9" type="ORF">IG617_18395</name>
</gene>
<accession>A0ABR9CGL2</accession>
<comment type="caution">
    <text evidence="9">The sequence shown here is derived from an EMBL/GenBank/DDBJ whole genome shotgun (WGS) entry which is preliminary data.</text>
</comment>
<protein>
    <submittedName>
        <fullName evidence="9">ABC transporter permease</fullName>
    </submittedName>
</protein>
<dbReference type="Gene3D" id="1.10.3720.10">
    <property type="entry name" value="MetI-like"/>
    <property type="match status" value="1"/>
</dbReference>
<dbReference type="InterPro" id="IPR035906">
    <property type="entry name" value="MetI-like_sf"/>
</dbReference>
<proteinExistence type="inferred from homology"/>